<feature type="domain" description="RagB/SusD" evidence="6">
    <location>
        <begin position="264"/>
        <end position="557"/>
    </location>
</feature>
<evidence type="ECO:0000256" key="4">
    <source>
        <dbReference type="ARBA" id="ARBA00023136"/>
    </source>
</evidence>
<evidence type="ECO:0000259" key="6">
    <source>
        <dbReference type="Pfam" id="PF07980"/>
    </source>
</evidence>
<keyword evidence="5" id="KW-0998">Cell outer membrane</keyword>
<reference evidence="8" key="1">
    <citation type="submission" date="2020-05" db="EMBL/GenBank/DDBJ databases">
        <title>The draft genome sequence of Maribacter sp. ANRC-HE7.</title>
        <authorList>
            <person name="Mu L."/>
        </authorList>
    </citation>
    <scope>NUCLEOTIDE SEQUENCE</scope>
    <source>
        <strain evidence="8">ANRC-HE7</strain>
    </source>
</reference>
<dbReference type="InterPro" id="IPR012944">
    <property type="entry name" value="SusD_RagB_dom"/>
</dbReference>
<dbReference type="EMBL" id="JABTCF010000003">
    <property type="protein sequence ID" value="MBD0777418.1"/>
    <property type="molecule type" value="Genomic_DNA"/>
</dbReference>
<evidence type="ECO:0000313" key="8">
    <source>
        <dbReference type="EMBL" id="MBD0777418.1"/>
    </source>
</evidence>
<dbReference type="PROSITE" id="PS51257">
    <property type="entry name" value="PROKAR_LIPOPROTEIN"/>
    <property type="match status" value="1"/>
</dbReference>
<dbReference type="Gene3D" id="1.25.40.390">
    <property type="match status" value="1"/>
</dbReference>
<comment type="subcellular location">
    <subcellularLocation>
        <location evidence="1">Cell outer membrane</location>
    </subcellularLocation>
</comment>
<evidence type="ECO:0000259" key="7">
    <source>
        <dbReference type="Pfam" id="PF14322"/>
    </source>
</evidence>
<dbReference type="Proteomes" id="UP001166021">
    <property type="component" value="Unassembled WGS sequence"/>
</dbReference>
<evidence type="ECO:0000256" key="2">
    <source>
        <dbReference type="ARBA" id="ARBA00006275"/>
    </source>
</evidence>
<dbReference type="SUPFAM" id="SSF48452">
    <property type="entry name" value="TPR-like"/>
    <property type="match status" value="1"/>
</dbReference>
<dbReference type="InterPro" id="IPR033985">
    <property type="entry name" value="SusD-like_N"/>
</dbReference>
<evidence type="ECO:0000256" key="3">
    <source>
        <dbReference type="ARBA" id="ARBA00022729"/>
    </source>
</evidence>
<keyword evidence="3" id="KW-0732">Signal</keyword>
<evidence type="ECO:0000313" key="9">
    <source>
        <dbReference type="Proteomes" id="UP001166021"/>
    </source>
</evidence>
<dbReference type="Pfam" id="PF07980">
    <property type="entry name" value="SusD_RagB"/>
    <property type="match status" value="1"/>
</dbReference>
<sequence>MKIFKYLKYITVFSVILMLSYACNDYIEEEIYSDITSENFITQDNADQLVVGVYGSLREVYRDYTFEFMGTDIFASKGEVFSFSPTNDYFNLSADTGLSVWSNNYSVIAKANTVINRFENQISWSDANLGERDYGIAQAKALRALAYFNLVQQYGGVVLELEEPQSIRTDYARSTEAETYAQIIADLDAALPNLLDNPDTGRFSKRAAQHLLAEVYLTRGYTSFAESNDFETAAALAEQAIGNYDIRSQSFAEVFEYDNQVNDEILFAIQWGSGGLTADKNNNKHSLFMNQVFNYPGINRTTSPYGTTGFGAMPTPFFYSLFADNDSREDATIHRALFADIEDTYDADNDGPLPEDVIQPGDTVIYYPKYALDASELADKLNRYYVYQPNQYLFGLPDNVPGATYQYSANIERTNFPIFKKFDDQDFNEDTEGARDTYVFRVAGTHLLAAEAYLGAGNTASALSHLNIVRERATGVANEYTAITIDDILNERALELAGEANRWAVLKRTGKLEERIDLYNPQVIDHGAFDANKHLLRPIPANELQLSDGSLEQNPGY</sequence>
<evidence type="ECO:0000256" key="5">
    <source>
        <dbReference type="ARBA" id="ARBA00023237"/>
    </source>
</evidence>
<evidence type="ECO:0000256" key="1">
    <source>
        <dbReference type="ARBA" id="ARBA00004442"/>
    </source>
</evidence>
<comment type="similarity">
    <text evidence="2">Belongs to the SusD family.</text>
</comment>
<name>A0ABR7UY29_9FLAO</name>
<protein>
    <submittedName>
        <fullName evidence="8">RagB/SusD family nutrient uptake outer membrane protein</fullName>
    </submittedName>
</protein>
<dbReference type="RefSeq" id="WP_188242947.1">
    <property type="nucleotide sequence ID" value="NZ_JABTCF010000003.1"/>
</dbReference>
<proteinExistence type="inferred from homology"/>
<comment type="caution">
    <text evidence="8">The sequence shown here is derived from an EMBL/GenBank/DDBJ whole genome shotgun (WGS) entry which is preliminary data.</text>
</comment>
<organism evidence="8 9">
    <name type="scientific">Maribacter aquimaris</name>
    <dbReference type="NCBI Taxonomy" id="2737171"/>
    <lineage>
        <taxon>Bacteria</taxon>
        <taxon>Pseudomonadati</taxon>
        <taxon>Bacteroidota</taxon>
        <taxon>Flavobacteriia</taxon>
        <taxon>Flavobacteriales</taxon>
        <taxon>Flavobacteriaceae</taxon>
        <taxon>Maribacter</taxon>
    </lineage>
</organism>
<gene>
    <name evidence="8" type="ORF">HPE56_06410</name>
</gene>
<keyword evidence="9" id="KW-1185">Reference proteome</keyword>
<keyword evidence="4" id="KW-0472">Membrane</keyword>
<feature type="domain" description="SusD-like N-terminal" evidence="7">
    <location>
        <begin position="25"/>
        <end position="217"/>
    </location>
</feature>
<accession>A0ABR7UY29</accession>
<dbReference type="Pfam" id="PF14322">
    <property type="entry name" value="SusD-like_3"/>
    <property type="match status" value="1"/>
</dbReference>
<dbReference type="InterPro" id="IPR011990">
    <property type="entry name" value="TPR-like_helical_dom_sf"/>
</dbReference>